<dbReference type="Proteomes" id="UP000250123">
    <property type="component" value="Chromosome SHEWBE"/>
</dbReference>
<evidence type="ECO:0000313" key="2">
    <source>
        <dbReference type="Proteomes" id="UP000250123"/>
    </source>
</evidence>
<organism evidence="1 2">
    <name type="scientific">Shewanella benthica</name>
    <dbReference type="NCBI Taxonomy" id="43661"/>
    <lineage>
        <taxon>Bacteria</taxon>
        <taxon>Pseudomonadati</taxon>
        <taxon>Pseudomonadota</taxon>
        <taxon>Gammaproteobacteria</taxon>
        <taxon>Alteromonadales</taxon>
        <taxon>Shewanellaceae</taxon>
        <taxon>Shewanella</taxon>
    </lineage>
</organism>
<proteinExistence type="predicted"/>
<dbReference type="KEGG" id="sbk:SHEWBE_0781"/>
<name>A0A330LYV8_9GAMM</name>
<evidence type="ECO:0000313" key="1">
    <source>
        <dbReference type="EMBL" id="SQH74758.1"/>
    </source>
</evidence>
<accession>A0A330LYV8</accession>
<protein>
    <submittedName>
        <fullName evidence="1">Uncharacterized protein</fullName>
    </submittedName>
</protein>
<dbReference type="EMBL" id="LS483452">
    <property type="protein sequence ID" value="SQH74758.1"/>
    <property type="molecule type" value="Genomic_DNA"/>
</dbReference>
<reference evidence="2" key="1">
    <citation type="submission" date="2018-06" db="EMBL/GenBank/DDBJ databases">
        <authorList>
            <person name="Cea G.-C."/>
            <person name="William W."/>
        </authorList>
    </citation>
    <scope>NUCLEOTIDE SEQUENCE [LARGE SCALE GENOMIC DNA]</scope>
    <source>
        <strain evidence="2">DB21MT-2</strain>
    </source>
</reference>
<gene>
    <name evidence="1" type="ORF">SHEWBE_0781</name>
</gene>
<sequence length="90" mass="10036">MIIMVTINTINLCLIEASMIFLSMSQSSQYQVVARDSSANKGFVINIFKHEQASQYQVVARDSSANKGFAINIFKHDQILLVLMTATKAH</sequence>
<dbReference type="AlphaFoldDB" id="A0A330LYV8"/>